<keyword evidence="3" id="KW-0808">Transferase</keyword>
<evidence type="ECO:0000256" key="5">
    <source>
        <dbReference type="ARBA" id="ARBA00022777"/>
    </source>
</evidence>
<sequence length="475" mass="52415">MTSTVRAGSWRDLSTNEMSYGSQRKIAAFLDSSHTLNWKDLLSMMPEYGPLQMQQLSQQEARGKSPTISLLSHMASRGRTVGQLYDFCKTLGMNRICELIVQGLQERNIKVDVPLPTPHSTPPSNGRPFVPPHPPPPPQPVIVDTLLRESSDNSTSTSRTDQSDSKPNAKPSLSPSPSSSLHPPLSHETTPTQILSYEDVKKATGDFDNVLFSEGGHKLGQGGFGVVYQGQINLGEGNREVAVKVFVDDANSEMVLQFKTELHTISKLKHPNLLPLLGYTSNQSTLCLVYPYMALGSLDKHLSRLELGSERRLQILRDIASGLHYLHTGCGEILVHRDVKSANILLDQNWRGVLTDFGIARTLSLETTTVVTQRIVGTRVYMSPEYCTGLVSPSADVYSLGVVILELVFGCLALHSPKGSDTDIISFLDECDETAEFYLSCWSRSDGESLEELAEKCTNPYRDQRPTIAKVLEKL</sequence>
<keyword evidence="5" id="KW-0418">Kinase</keyword>
<keyword evidence="4 9" id="KW-0547">Nucleotide-binding</keyword>
<dbReference type="PROSITE" id="PS00107">
    <property type="entry name" value="PROTEIN_KINASE_ATP"/>
    <property type="match status" value="1"/>
</dbReference>
<dbReference type="PANTHER" id="PTHR48006">
    <property type="entry name" value="LEUCINE-RICH REPEAT-CONTAINING PROTEIN DDB_G0281931-RELATED"/>
    <property type="match status" value="1"/>
</dbReference>
<keyword evidence="2 10" id="KW-0723">Serine/threonine-protein kinase</keyword>
<proteinExistence type="inferred from homology"/>
<evidence type="ECO:0000256" key="1">
    <source>
        <dbReference type="ARBA" id="ARBA00012513"/>
    </source>
</evidence>
<dbReference type="Gene3D" id="3.30.200.20">
    <property type="entry name" value="Phosphorylase Kinase, domain 1"/>
    <property type="match status" value="1"/>
</dbReference>
<dbReference type="AlphaFoldDB" id="A0A1X7U2P5"/>
<organism evidence="13">
    <name type="scientific">Amphimedon queenslandica</name>
    <name type="common">Sponge</name>
    <dbReference type="NCBI Taxonomy" id="400682"/>
    <lineage>
        <taxon>Eukaryota</taxon>
        <taxon>Metazoa</taxon>
        <taxon>Porifera</taxon>
        <taxon>Demospongiae</taxon>
        <taxon>Heteroscleromorpha</taxon>
        <taxon>Haplosclerida</taxon>
        <taxon>Niphatidae</taxon>
        <taxon>Amphimedon</taxon>
    </lineage>
</organism>
<dbReference type="InterPro" id="IPR008271">
    <property type="entry name" value="Ser/Thr_kinase_AS"/>
</dbReference>
<dbReference type="SUPFAM" id="SSF47986">
    <property type="entry name" value="DEATH domain"/>
    <property type="match status" value="1"/>
</dbReference>
<dbReference type="SUPFAM" id="SSF56112">
    <property type="entry name" value="Protein kinase-like (PK-like)"/>
    <property type="match status" value="1"/>
</dbReference>
<dbReference type="PROSITE" id="PS50011">
    <property type="entry name" value="PROTEIN_KINASE_DOM"/>
    <property type="match status" value="1"/>
</dbReference>
<dbReference type="GO" id="GO:0007165">
    <property type="term" value="P:signal transduction"/>
    <property type="evidence" value="ECO:0007669"/>
    <property type="project" value="InterPro"/>
</dbReference>
<dbReference type="Gene3D" id="1.10.533.10">
    <property type="entry name" value="Death Domain, Fas"/>
    <property type="match status" value="1"/>
</dbReference>
<dbReference type="Pfam" id="PF00531">
    <property type="entry name" value="Death"/>
    <property type="match status" value="1"/>
</dbReference>
<feature type="binding site" evidence="9">
    <location>
        <position position="244"/>
    </location>
    <ligand>
        <name>ATP</name>
        <dbReference type="ChEBI" id="CHEBI:30616"/>
    </ligand>
</feature>
<evidence type="ECO:0000313" key="14">
    <source>
        <dbReference type="Proteomes" id="UP000007879"/>
    </source>
</evidence>
<dbReference type="PROSITE" id="PS00108">
    <property type="entry name" value="PROTEIN_KINASE_ST"/>
    <property type="match status" value="1"/>
</dbReference>
<evidence type="ECO:0000256" key="9">
    <source>
        <dbReference type="PROSITE-ProRule" id="PRU10141"/>
    </source>
</evidence>
<reference evidence="14" key="1">
    <citation type="journal article" date="2010" name="Nature">
        <title>The Amphimedon queenslandica genome and the evolution of animal complexity.</title>
        <authorList>
            <person name="Srivastava M."/>
            <person name="Simakov O."/>
            <person name="Chapman J."/>
            <person name="Fahey B."/>
            <person name="Gauthier M.E."/>
            <person name="Mitros T."/>
            <person name="Richards G.S."/>
            <person name="Conaco C."/>
            <person name="Dacre M."/>
            <person name="Hellsten U."/>
            <person name="Larroux C."/>
            <person name="Putnam N.H."/>
            <person name="Stanke M."/>
            <person name="Adamska M."/>
            <person name="Darling A."/>
            <person name="Degnan S.M."/>
            <person name="Oakley T.H."/>
            <person name="Plachetzki D.C."/>
            <person name="Zhai Y."/>
            <person name="Adamski M."/>
            <person name="Calcino A."/>
            <person name="Cummins S.F."/>
            <person name="Goodstein D.M."/>
            <person name="Harris C."/>
            <person name="Jackson D.J."/>
            <person name="Leys S.P."/>
            <person name="Shu S."/>
            <person name="Woodcroft B.J."/>
            <person name="Vervoort M."/>
            <person name="Kosik K.S."/>
            <person name="Manning G."/>
            <person name="Degnan B.M."/>
            <person name="Rokhsar D.S."/>
        </authorList>
    </citation>
    <scope>NUCLEOTIDE SEQUENCE [LARGE SCALE GENOMIC DNA]</scope>
</reference>
<keyword evidence="6 9" id="KW-0067">ATP-binding</keyword>
<dbReference type="eggNOG" id="KOG1187">
    <property type="taxonomic scope" value="Eukaryota"/>
</dbReference>
<feature type="compositionally biased region" description="Low complexity" evidence="11">
    <location>
        <begin position="171"/>
        <end position="187"/>
    </location>
</feature>
<dbReference type="Gene3D" id="1.10.510.10">
    <property type="entry name" value="Transferase(Phosphotransferase) domain 1"/>
    <property type="match status" value="1"/>
</dbReference>
<comment type="catalytic activity">
    <reaction evidence="8">
        <text>L-seryl-[protein] + ATP = O-phospho-L-seryl-[protein] + ADP + H(+)</text>
        <dbReference type="Rhea" id="RHEA:17989"/>
        <dbReference type="Rhea" id="RHEA-COMP:9863"/>
        <dbReference type="Rhea" id="RHEA-COMP:11604"/>
        <dbReference type="ChEBI" id="CHEBI:15378"/>
        <dbReference type="ChEBI" id="CHEBI:29999"/>
        <dbReference type="ChEBI" id="CHEBI:30616"/>
        <dbReference type="ChEBI" id="CHEBI:83421"/>
        <dbReference type="ChEBI" id="CHEBI:456216"/>
        <dbReference type="EC" id="2.7.11.1"/>
    </reaction>
</comment>
<feature type="domain" description="Protein kinase" evidence="12">
    <location>
        <begin position="213"/>
        <end position="475"/>
    </location>
</feature>
<dbReference type="InterPro" id="IPR051824">
    <property type="entry name" value="LRR_Rcpt-Like_S/T_Kinase"/>
</dbReference>
<dbReference type="InParanoid" id="A0A1X7U2P5"/>
<dbReference type="InterPro" id="IPR000719">
    <property type="entry name" value="Prot_kinase_dom"/>
</dbReference>
<evidence type="ECO:0000256" key="4">
    <source>
        <dbReference type="ARBA" id="ARBA00022741"/>
    </source>
</evidence>
<keyword evidence="14" id="KW-1185">Reference proteome</keyword>
<comment type="similarity">
    <text evidence="10">Belongs to the protein kinase superfamily.</text>
</comment>
<evidence type="ECO:0000256" key="7">
    <source>
        <dbReference type="ARBA" id="ARBA00047899"/>
    </source>
</evidence>
<evidence type="ECO:0000256" key="2">
    <source>
        <dbReference type="ARBA" id="ARBA00022527"/>
    </source>
</evidence>
<evidence type="ECO:0000256" key="10">
    <source>
        <dbReference type="RuleBase" id="RU000304"/>
    </source>
</evidence>
<dbReference type="InterPro" id="IPR011009">
    <property type="entry name" value="Kinase-like_dom_sf"/>
</dbReference>
<comment type="catalytic activity">
    <reaction evidence="7">
        <text>L-threonyl-[protein] + ATP = O-phospho-L-threonyl-[protein] + ADP + H(+)</text>
        <dbReference type="Rhea" id="RHEA:46608"/>
        <dbReference type="Rhea" id="RHEA-COMP:11060"/>
        <dbReference type="Rhea" id="RHEA-COMP:11605"/>
        <dbReference type="ChEBI" id="CHEBI:15378"/>
        <dbReference type="ChEBI" id="CHEBI:30013"/>
        <dbReference type="ChEBI" id="CHEBI:30616"/>
        <dbReference type="ChEBI" id="CHEBI:61977"/>
        <dbReference type="ChEBI" id="CHEBI:456216"/>
        <dbReference type="EC" id="2.7.11.1"/>
    </reaction>
</comment>
<dbReference type="EC" id="2.7.11.1" evidence="1"/>
<evidence type="ECO:0000313" key="13">
    <source>
        <dbReference type="EnsemblMetazoa" id="Aqu2.1.21794_001"/>
    </source>
</evidence>
<feature type="region of interest" description="Disordered" evidence="11">
    <location>
        <begin position="112"/>
        <end position="190"/>
    </location>
</feature>
<feature type="compositionally biased region" description="Pro residues" evidence="11">
    <location>
        <begin position="129"/>
        <end position="140"/>
    </location>
</feature>
<dbReference type="GO" id="GO:0045087">
    <property type="term" value="P:innate immune response"/>
    <property type="evidence" value="ECO:0007669"/>
    <property type="project" value="UniProtKB-ARBA"/>
</dbReference>
<dbReference type="SMART" id="SM00220">
    <property type="entry name" value="S_TKc"/>
    <property type="match status" value="1"/>
</dbReference>
<dbReference type="Pfam" id="PF00069">
    <property type="entry name" value="Pkinase"/>
    <property type="match status" value="1"/>
</dbReference>
<dbReference type="GO" id="GO:0004674">
    <property type="term" value="F:protein serine/threonine kinase activity"/>
    <property type="evidence" value="ECO:0007669"/>
    <property type="project" value="UniProtKB-KW"/>
</dbReference>
<dbReference type="EnsemblMetazoa" id="XM_011407918.2">
    <property type="protein sequence ID" value="XP_011406220.2"/>
    <property type="gene ID" value="LOC100640679"/>
</dbReference>
<dbReference type="Proteomes" id="UP000007879">
    <property type="component" value="Unassembled WGS sequence"/>
</dbReference>
<dbReference type="STRING" id="400682.A0A1X7U2P5"/>
<dbReference type="InterPro" id="IPR000488">
    <property type="entry name" value="Death_dom"/>
</dbReference>
<evidence type="ECO:0000259" key="12">
    <source>
        <dbReference type="PROSITE" id="PS50011"/>
    </source>
</evidence>
<reference evidence="13" key="2">
    <citation type="submission" date="2017-05" db="UniProtKB">
        <authorList>
            <consortium name="EnsemblMetazoa"/>
        </authorList>
    </citation>
    <scope>IDENTIFICATION</scope>
</reference>
<dbReference type="KEGG" id="aqu:100640679"/>
<dbReference type="InterPro" id="IPR017441">
    <property type="entry name" value="Protein_kinase_ATP_BS"/>
</dbReference>
<name>A0A1X7U2P5_AMPQE</name>
<dbReference type="OrthoDB" id="4062651at2759"/>
<dbReference type="InterPro" id="IPR011029">
    <property type="entry name" value="DEATH-like_dom_sf"/>
</dbReference>
<protein>
    <recommendedName>
        <fullName evidence="1">non-specific serine/threonine protein kinase</fullName>
        <ecNumber evidence="1">2.7.11.1</ecNumber>
    </recommendedName>
</protein>
<evidence type="ECO:0000256" key="11">
    <source>
        <dbReference type="SAM" id="MobiDB-lite"/>
    </source>
</evidence>
<dbReference type="GO" id="GO:0005524">
    <property type="term" value="F:ATP binding"/>
    <property type="evidence" value="ECO:0007669"/>
    <property type="project" value="UniProtKB-UniRule"/>
</dbReference>
<evidence type="ECO:0000256" key="3">
    <source>
        <dbReference type="ARBA" id="ARBA00022679"/>
    </source>
</evidence>
<gene>
    <name evidence="13" type="primary">100640679</name>
</gene>
<dbReference type="EnsemblMetazoa" id="Aqu2.1.21794_001">
    <property type="protein sequence ID" value="Aqu2.1.21794_001"/>
    <property type="gene ID" value="Aqu2.1.21794"/>
</dbReference>
<evidence type="ECO:0000256" key="8">
    <source>
        <dbReference type="ARBA" id="ARBA00048679"/>
    </source>
</evidence>
<evidence type="ECO:0000256" key="6">
    <source>
        <dbReference type="ARBA" id="ARBA00022840"/>
    </source>
</evidence>
<dbReference type="PANTHER" id="PTHR48006:SF102">
    <property type="entry name" value="LEUCINE-RICH REPEAT-CONTAINING PROTEIN DDB_G0281931-RELATED"/>
    <property type="match status" value="1"/>
</dbReference>
<accession>A0A1X7U2P5</accession>